<accession>A0AAJ0AWU0</accession>
<gene>
    <name evidence="2" type="ORF">BDP55DRAFT_351078</name>
</gene>
<organism evidence="2 3">
    <name type="scientific">Colletotrichum godetiae</name>
    <dbReference type="NCBI Taxonomy" id="1209918"/>
    <lineage>
        <taxon>Eukaryota</taxon>
        <taxon>Fungi</taxon>
        <taxon>Dikarya</taxon>
        <taxon>Ascomycota</taxon>
        <taxon>Pezizomycotina</taxon>
        <taxon>Sordariomycetes</taxon>
        <taxon>Hypocreomycetidae</taxon>
        <taxon>Glomerellales</taxon>
        <taxon>Glomerellaceae</taxon>
        <taxon>Colletotrichum</taxon>
        <taxon>Colletotrichum acutatum species complex</taxon>
    </lineage>
</organism>
<evidence type="ECO:0000256" key="1">
    <source>
        <dbReference type="SAM" id="MobiDB-lite"/>
    </source>
</evidence>
<dbReference type="GeneID" id="85451516"/>
<proteinExistence type="predicted"/>
<evidence type="ECO:0000313" key="2">
    <source>
        <dbReference type="EMBL" id="KAK1690466.1"/>
    </source>
</evidence>
<keyword evidence="3" id="KW-1185">Reference proteome</keyword>
<evidence type="ECO:0000313" key="3">
    <source>
        <dbReference type="Proteomes" id="UP001224890"/>
    </source>
</evidence>
<comment type="caution">
    <text evidence="2">The sequence shown here is derived from an EMBL/GenBank/DDBJ whole genome shotgun (WGS) entry which is preliminary data.</text>
</comment>
<dbReference type="Proteomes" id="UP001224890">
    <property type="component" value="Unassembled WGS sequence"/>
</dbReference>
<dbReference type="RefSeq" id="XP_060434161.1">
    <property type="nucleotide sequence ID" value="XM_060566990.1"/>
</dbReference>
<dbReference type="EMBL" id="JAHMHR010000006">
    <property type="protein sequence ID" value="KAK1690466.1"/>
    <property type="molecule type" value="Genomic_DNA"/>
</dbReference>
<sequence>MTASNRIFSWDFPILLLCPSINIFDNRILLHCRQIRSSLTSAQKSPQADRPEACFWSTSTPAEQANARNMMRPARVEVNPAEYLLSVSSIKLLRRGSADAHHCAGFSDPVSCRICCCIAPAWYEQADLTLLTTCVQSNIANQPPIRRPIPLAINTATAVAPEAPPALIEAGIVRKVASCRPHWLFSPGADQLNGPSRTRRLASLVTSAPHLDLPVVMAHRRSTTAHAAQRPFTSSTPIACPELTRPPARLLPPIPSLDSEWR</sequence>
<dbReference type="AlphaFoldDB" id="A0AAJ0AWU0"/>
<protein>
    <submittedName>
        <fullName evidence="2">Uncharacterized protein</fullName>
    </submittedName>
</protein>
<name>A0AAJ0AWU0_9PEZI</name>
<feature type="region of interest" description="Disordered" evidence="1">
    <location>
        <begin position="224"/>
        <end position="262"/>
    </location>
</feature>
<reference evidence="2" key="1">
    <citation type="submission" date="2021-06" db="EMBL/GenBank/DDBJ databases">
        <title>Comparative genomics, transcriptomics and evolutionary studies reveal genomic signatures of adaptation to plant cell wall in hemibiotrophic fungi.</title>
        <authorList>
            <consortium name="DOE Joint Genome Institute"/>
            <person name="Baroncelli R."/>
            <person name="Diaz J.F."/>
            <person name="Benocci T."/>
            <person name="Peng M."/>
            <person name="Battaglia E."/>
            <person name="Haridas S."/>
            <person name="Andreopoulos W."/>
            <person name="Labutti K."/>
            <person name="Pangilinan J."/>
            <person name="Floch G.L."/>
            <person name="Makela M.R."/>
            <person name="Henrissat B."/>
            <person name="Grigoriev I.V."/>
            <person name="Crouch J.A."/>
            <person name="De Vries R.P."/>
            <person name="Sukno S.A."/>
            <person name="Thon M.R."/>
        </authorList>
    </citation>
    <scope>NUCLEOTIDE SEQUENCE</scope>
    <source>
        <strain evidence="2">CBS 193.32</strain>
    </source>
</reference>